<protein>
    <submittedName>
        <fullName evidence="1">Uncharacterized protein</fullName>
    </submittedName>
</protein>
<dbReference type="EMBL" id="LXQA010127738">
    <property type="protein sequence ID" value="MCI21952.1"/>
    <property type="molecule type" value="Genomic_DNA"/>
</dbReference>
<evidence type="ECO:0000313" key="1">
    <source>
        <dbReference type="EMBL" id="MCI21952.1"/>
    </source>
</evidence>
<dbReference type="AlphaFoldDB" id="A0A392QDL9"/>
<feature type="non-terminal residue" evidence="1">
    <location>
        <position position="74"/>
    </location>
</feature>
<sequence length="74" mass="8769">MYRRGWHLGVEGWSWRRRLFVKEKELYLEYCAALENLFLQVGVQDCWKWCLDPDSGYSVSGAYHLLTNTIPLTV</sequence>
<comment type="caution">
    <text evidence="1">The sequence shown here is derived from an EMBL/GenBank/DDBJ whole genome shotgun (WGS) entry which is preliminary data.</text>
</comment>
<proteinExistence type="predicted"/>
<evidence type="ECO:0000313" key="2">
    <source>
        <dbReference type="Proteomes" id="UP000265520"/>
    </source>
</evidence>
<keyword evidence="2" id="KW-1185">Reference proteome</keyword>
<organism evidence="1 2">
    <name type="scientific">Trifolium medium</name>
    <dbReference type="NCBI Taxonomy" id="97028"/>
    <lineage>
        <taxon>Eukaryota</taxon>
        <taxon>Viridiplantae</taxon>
        <taxon>Streptophyta</taxon>
        <taxon>Embryophyta</taxon>
        <taxon>Tracheophyta</taxon>
        <taxon>Spermatophyta</taxon>
        <taxon>Magnoliopsida</taxon>
        <taxon>eudicotyledons</taxon>
        <taxon>Gunneridae</taxon>
        <taxon>Pentapetalae</taxon>
        <taxon>rosids</taxon>
        <taxon>fabids</taxon>
        <taxon>Fabales</taxon>
        <taxon>Fabaceae</taxon>
        <taxon>Papilionoideae</taxon>
        <taxon>50 kb inversion clade</taxon>
        <taxon>NPAAA clade</taxon>
        <taxon>Hologalegina</taxon>
        <taxon>IRL clade</taxon>
        <taxon>Trifolieae</taxon>
        <taxon>Trifolium</taxon>
    </lineage>
</organism>
<accession>A0A392QDL9</accession>
<name>A0A392QDL9_9FABA</name>
<reference evidence="1 2" key="1">
    <citation type="journal article" date="2018" name="Front. Plant Sci.">
        <title>Red Clover (Trifolium pratense) and Zigzag Clover (T. medium) - A Picture of Genomic Similarities and Differences.</title>
        <authorList>
            <person name="Dluhosova J."/>
            <person name="Istvanek J."/>
            <person name="Nedelnik J."/>
            <person name="Repkova J."/>
        </authorList>
    </citation>
    <scope>NUCLEOTIDE SEQUENCE [LARGE SCALE GENOMIC DNA]</scope>
    <source>
        <strain evidence="2">cv. 10/8</strain>
        <tissue evidence="1">Leaf</tissue>
    </source>
</reference>
<dbReference type="Proteomes" id="UP000265520">
    <property type="component" value="Unassembled WGS sequence"/>
</dbReference>